<dbReference type="PANTHER" id="PTHR43311:SF2">
    <property type="entry name" value="GLUTAMATE--TRNA LIGASE, MITOCHONDRIAL-RELATED"/>
    <property type="match status" value="1"/>
</dbReference>
<dbReference type="SUPFAM" id="SSF48163">
    <property type="entry name" value="An anticodon-binding domain of class I aminoacyl-tRNA synthetases"/>
    <property type="match status" value="1"/>
</dbReference>
<dbReference type="EMBL" id="CP059066">
    <property type="protein sequence ID" value="QSQ08943.1"/>
    <property type="molecule type" value="Genomic_DNA"/>
</dbReference>
<dbReference type="FunFam" id="1.10.10.350:FF:000002">
    <property type="entry name" value="Glutamate--tRNA ligase"/>
    <property type="match status" value="1"/>
</dbReference>
<accession>A0A8A0RL22</accession>
<evidence type="ECO:0000259" key="9">
    <source>
        <dbReference type="Pfam" id="PF00749"/>
    </source>
</evidence>
<evidence type="ECO:0000256" key="8">
    <source>
        <dbReference type="HAMAP-Rule" id="MF_00022"/>
    </source>
</evidence>
<evidence type="ECO:0000256" key="6">
    <source>
        <dbReference type="ARBA" id="ARBA00022917"/>
    </source>
</evidence>
<proteinExistence type="inferred from homology"/>
<evidence type="ECO:0000256" key="4">
    <source>
        <dbReference type="ARBA" id="ARBA00022741"/>
    </source>
</evidence>
<feature type="domain" description="Aminoacyl-tRNA synthetase class I anticodon-binding" evidence="10">
    <location>
        <begin position="332"/>
        <end position="478"/>
    </location>
</feature>
<evidence type="ECO:0000256" key="5">
    <source>
        <dbReference type="ARBA" id="ARBA00022840"/>
    </source>
</evidence>
<evidence type="ECO:0000313" key="11">
    <source>
        <dbReference type="EMBL" id="QSQ08943.1"/>
    </source>
</evidence>
<dbReference type="InterPro" id="IPR008925">
    <property type="entry name" value="aa_tRNA-synth_I_cd-bd_sf"/>
</dbReference>
<sequence length="484" mass="56094">MVRVRFAPSPTGHLHIGGARTALFNLLFARRHGGTFILRIEDTDLKRSSYESEEVIIKDLQWLGIDWDEGVVKGGEFGPYRSTERRHIYKEYVDKLLKEGKAYYCYCTPEELEEERKNLLKKGQMPRYMGKCRYLSPEEIKAFEEQGRKPVIRFKVPDDQLIVVDDMVRGKVEFDSSGIGDFVIVKSDGIPVYNFAVVIDDYLMKITHVIRGEEHLSNTPRQILIYDALGMEIPKFAHVSLILGKDRTKMSKRHGATWVEQYRDEGYLPEAIINFLALLGWSPESEQEIFSMEELCRQFSLDRVAKNPAVFDIDKLKWMNGHYIRNSSTERITEMAVPYLLKAGYIKERDAEERFSWLNDIVDAVKESLTVVSEVAEKTRLFFEDSVSPEDDEAREVLKQDHIPHLIEVFREKVKQAPEVDEGFLNRVFKEIQKQTGIKGRKLFMPVRVLLTGQTHGPELGRILMILGKNSILKRLDHMQKNFI</sequence>
<evidence type="ECO:0000256" key="3">
    <source>
        <dbReference type="ARBA" id="ARBA00022598"/>
    </source>
</evidence>
<comment type="caution">
    <text evidence="8">Lacks conserved residue(s) required for the propagation of feature annotation.</text>
</comment>
<dbReference type="GO" id="GO:0008270">
    <property type="term" value="F:zinc ion binding"/>
    <property type="evidence" value="ECO:0007669"/>
    <property type="project" value="InterPro"/>
</dbReference>
<keyword evidence="4 8" id="KW-0547">Nucleotide-binding</keyword>
<dbReference type="InterPro" id="IPR014729">
    <property type="entry name" value="Rossmann-like_a/b/a_fold"/>
</dbReference>
<evidence type="ECO:0000259" key="10">
    <source>
        <dbReference type="Pfam" id="PF19269"/>
    </source>
</evidence>
<dbReference type="InterPro" id="IPR033910">
    <property type="entry name" value="GluRS_core"/>
</dbReference>
<feature type="binding site" evidence="8">
    <location>
        <position position="252"/>
    </location>
    <ligand>
        <name>ATP</name>
        <dbReference type="ChEBI" id="CHEBI:30616"/>
    </ligand>
</feature>
<keyword evidence="2 8" id="KW-0963">Cytoplasm</keyword>
<feature type="domain" description="Glutamyl/glutaminyl-tRNA synthetase class Ib catalytic" evidence="9">
    <location>
        <begin position="1"/>
        <end position="318"/>
    </location>
</feature>
<dbReference type="GO" id="GO:0006424">
    <property type="term" value="P:glutamyl-tRNA aminoacylation"/>
    <property type="evidence" value="ECO:0007669"/>
    <property type="project" value="UniProtKB-UniRule"/>
</dbReference>
<feature type="short sequence motif" description="'KMSKS' region" evidence="8">
    <location>
        <begin position="249"/>
        <end position="253"/>
    </location>
</feature>
<feature type="short sequence motif" description="'HIGH' region" evidence="8">
    <location>
        <begin position="8"/>
        <end position="18"/>
    </location>
</feature>
<dbReference type="SUPFAM" id="SSF52374">
    <property type="entry name" value="Nucleotidylyl transferase"/>
    <property type="match status" value="1"/>
</dbReference>
<evidence type="ECO:0000256" key="1">
    <source>
        <dbReference type="ARBA" id="ARBA00007894"/>
    </source>
</evidence>
<keyword evidence="5 8" id="KW-0067">ATP-binding</keyword>
<keyword evidence="7 8" id="KW-0030">Aminoacyl-tRNA synthetase</keyword>
<dbReference type="InterPro" id="IPR020752">
    <property type="entry name" value="Glu-tRNA-synth_I_codon-bd_sub1"/>
</dbReference>
<dbReference type="GO" id="GO:0005829">
    <property type="term" value="C:cytosol"/>
    <property type="evidence" value="ECO:0007669"/>
    <property type="project" value="TreeGrafter"/>
</dbReference>
<protein>
    <recommendedName>
        <fullName evidence="8">Glutamate--tRNA ligase</fullName>
        <ecNumber evidence="8">6.1.1.17</ecNumber>
    </recommendedName>
    <alternativeName>
        <fullName evidence="8">Glutamyl-tRNA synthetase</fullName>
        <shortName evidence="8">GluRS</shortName>
    </alternativeName>
</protein>
<dbReference type="Gene3D" id="3.40.50.620">
    <property type="entry name" value="HUPs"/>
    <property type="match status" value="1"/>
</dbReference>
<dbReference type="PANTHER" id="PTHR43311">
    <property type="entry name" value="GLUTAMATE--TRNA LIGASE"/>
    <property type="match status" value="1"/>
</dbReference>
<gene>
    <name evidence="8 11" type="primary">gltX</name>
    <name evidence="11" type="ORF">H0A61_01296</name>
</gene>
<dbReference type="KEGG" id="kme:H0A61_01296"/>
<dbReference type="InterPro" id="IPR004527">
    <property type="entry name" value="Glu-tRNA-ligase_bac/mito"/>
</dbReference>
<comment type="similarity">
    <text evidence="1 8">Belongs to the class-I aminoacyl-tRNA synthetase family. Glutamate--tRNA ligase type 1 subfamily.</text>
</comment>
<dbReference type="Pfam" id="PF00749">
    <property type="entry name" value="tRNA-synt_1c"/>
    <property type="match status" value="1"/>
</dbReference>
<dbReference type="FunFam" id="3.40.50.620:FF:000045">
    <property type="entry name" value="Glutamate--tRNA ligase, mitochondrial"/>
    <property type="match status" value="1"/>
</dbReference>
<comment type="subunit">
    <text evidence="8">Monomer.</text>
</comment>
<dbReference type="GO" id="GO:0000049">
    <property type="term" value="F:tRNA binding"/>
    <property type="evidence" value="ECO:0007669"/>
    <property type="project" value="InterPro"/>
</dbReference>
<dbReference type="GO" id="GO:0004818">
    <property type="term" value="F:glutamate-tRNA ligase activity"/>
    <property type="evidence" value="ECO:0007669"/>
    <property type="project" value="UniProtKB-UniRule"/>
</dbReference>
<dbReference type="Proteomes" id="UP000662904">
    <property type="component" value="Chromosome"/>
</dbReference>
<dbReference type="InterPro" id="IPR020751">
    <property type="entry name" value="aa-tRNA-synth_I_codon-bd_sub2"/>
</dbReference>
<dbReference type="InterPro" id="IPR001412">
    <property type="entry name" value="aa-tRNA-synth_I_CS"/>
</dbReference>
<evidence type="ECO:0000256" key="7">
    <source>
        <dbReference type="ARBA" id="ARBA00023146"/>
    </source>
</evidence>
<keyword evidence="6 8" id="KW-0648">Protein biosynthesis</keyword>
<dbReference type="Gene3D" id="1.10.8.70">
    <property type="entry name" value="Glutamate-tRNA synthetase, class I, anticodon-binding domain 1"/>
    <property type="match status" value="1"/>
</dbReference>
<dbReference type="PRINTS" id="PR00987">
    <property type="entry name" value="TRNASYNTHGLU"/>
</dbReference>
<comment type="subcellular location">
    <subcellularLocation>
        <location evidence="8">Cytoplasm</location>
    </subcellularLocation>
</comment>
<evidence type="ECO:0000313" key="12">
    <source>
        <dbReference type="Proteomes" id="UP000662904"/>
    </source>
</evidence>
<keyword evidence="3 8" id="KW-0436">Ligase</keyword>
<comment type="function">
    <text evidence="8">Catalyzes the attachment of glutamate to tRNA(Glu) in a two-step reaction: glutamate is first activated by ATP to form Glu-AMP and then transferred to the acceptor end of tRNA(Glu).</text>
</comment>
<dbReference type="CDD" id="cd00808">
    <property type="entry name" value="GluRS_core"/>
    <property type="match status" value="1"/>
</dbReference>
<dbReference type="InterPro" id="IPR049940">
    <property type="entry name" value="GluQ/Sye"/>
</dbReference>
<name>A0A8A0RL22_9FIRM</name>
<dbReference type="AlphaFoldDB" id="A0A8A0RL22"/>
<dbReference type="Gene3D" id="1.10.10.350">
    <property type="match status" value="1"/>
</dbReference>
<dbReference type="HAMAP" id="MF_00022">
    <property type="entry name" value="Glu_tRNA_synth_type1"/>
    <property type="match status" value="1"/>
</dbReference>
<dbReference type="PROSITE" id="PS00178">
    <property type="entry name" value="AA_TRNA_LIGASE_I"/>
    <property type="match status" value="1"/>
</dbReference>
<dbReference type="NCBIfam" id="TIGR00464">
    <property type="entry name" value="gltX_bact"/>
    <property type="match status" value="1"/>
</dbReference>
<dbReference type="InterPro" id="IPR045462">
    <property type="entry name" value="aa-tRNA-synth_I_cd-bd"/>
</dbReference>
<keyword evidence="12" id="KW-1185">Reference proteome</keyword>
<reference evidence="11" key="1">
    <citation type="submission" date="2020-07" db="EMBL/GenBank/DDBJ databases">
        <title>Koleobacter methoxysyntrophicus gen. nov., sp. nov., a novel anaerobic bacterium isolated from deep subsurface oil field and proposal of Koleobacterales ord. nov. in the phylum Firmicutes.</title>
        <authorList>
            <person name="Sakamoto S."/>
            <person name="Tamaki H."/>
        </authorList>
    </citation>
    <scope>NUCLEOTIDE SEQUENCE</scope>
    <source>
        <strain evidence="11">NRmbB1</strain>
    </source>
</reference>
<dbReference type="GO" id="GO:0005524">
    <property type="term" value="F:ATP binding"/>
    <property type="evidence" value="ECO:0007669"/>
    <property type="project" value="UniProtKB-UniRule"/>
</dbReference>
<organism evidence="11 12">
    <name type="scientific">Koleobacter methoxysyntrophicus</name>
    <dbReference type="NCBI Taxonomy" id="2751313"/>
    <lineage>
        <taxon>Bacteria</taxon>
        <taxon>Bacillati</taxon>
        <taxon>Bacillota</taxon>
        <taxon>Clostridia</taxon>
        <taxon>Koleobacterales</taxon>
        <taxon>Koleobacteraceae</taxon>
        <taxon>Koleobacter</taxon>
    </lineage>
</organism>
<comment type="catalytic activity">
    <reaction evidence="8">
        <text>tRNA(Glu) + L-glutamate + ATP = L-glutamyl-tRNA(Glu) + AMP + diphosphate</text>
        <dbReference type="Rhea" id="RHEA:23540"/>
        <dbReference type="Rhea" id="RHEA-COMP:9663"/>
        <dbReference type="Rhea" id="RHEA-COMP:9680"/>
        <dbReference type="ChEBI" id="CHEBI:29985"/>
        <dbReference type="ChEBI" id="CHEBI:30616"/>
        <dbReference type="ChEBI" id="CHEBI:33019"/>
        <dbReference type="ChEBI" id="CHEBI:78442"/>
        <dbReference type="ChEBI" id="CHEBI:78520"/>
        <dbReference type="ChEBI" id="CHEBI:456215"/>
        <dbReference type="EC" id="6.1.1.17"/>
    </reaction>
</comment>
<dbReference type="InterPro" id="IPR000924">
    <property type="entry name" value="Glu/Gln-tRNA-synth"/>
</dbReference>
<dbReference type="RefSeq" id="WP_206709140.1">
    <property type="nucleotide sequence ID" value="NZ_CP059066.1"/>
</dbReference>
<dbReference type="Pfam" id="PF19269">
    <property type="entry name" value="Anticodon_2"/>
    <property type="match status" value="1"/>
</dbReference>
<evidence type="ECO:0000256" key="2">
    <source>
        <dbReference type="ARBA" id="ARBA00022490"/>
    </source>
</evidence>
<dbReference type="InterPro" id="IPR020058">
    <property type="entry name" value="Glu/Gln-tRNA-synth_Ib_cat-dom"/>
</dbReference>
<dbReference type="EC" id="6.1.1.17" evidence="8"/>